<sequence>MKVCGITMKKLAILIFLLVFFPLAIIEVQATDDIWEEGEVISGDLGKYQYDNQYKITLDEDARLTFTLKDFPDNDKNRGGKDYIIKVIGLHYEGLAYISTSQNDGDPAKTVQSVNLKKGSYDVNITKFNYDSEVEYSVSYQTSPIIGTDIEPNNNNQTAMLLKMDDTVSGELNGIGINQDHDMYKIEVTKFGKMKFQLKRTEGTNSPDYLLLSAKGKDGKQHRFYLTSYNGTPNEFEHLFEPGTYYIKIFLGNSEQAISYYTLNTSFTELVEEDWEPDVLKNNKTYNGFWYSVVESDLFSFTLAKDAKVIFFGETLNGLGALSLLRPINVELISNSSKFRVEKELVEGRYYVNFRASGENKDEYKGYTLKMQIQSFKDVPTNHPYYEQIEALTQLGVNKGYPDGSFHPKEAIQRQHVFAFIDRLDGIEFPKIREMKSFTDVNTSQLFYPEIKKFYEAGIINGYGTYMGPNLNVTRGELAKILVNTFKLEMNGNGISFKDVKSSDIFYNDIQILASNRITVGSNGNYMPNDPVTREQFSAFLHRIVNKK</sequence>
<evidence type="ECO:0000313" key="2">
    <source>
        <dbReference type="EMBL" id="SOC43198.1"/>
    </source>
</evidence>
<organism evidence="2 3">
    <name type="scientific">Ureibacillus acetophenoni</name>
    <dbReference type="NCBI Taxonomy" id="614649"/>
    <lineage>
        <taxon>Bacteria</taxon>
        <taxon>Bacillati</taxon>
        <taxon>Bacillota</taxon>
        <taxon>Bacilli</taxon>
        <taxon>Bacillales</taxon>
        <taxon>Caryophanaceae</taxon>
        <taxon>Ureibacillus</taxon>
    </lineage>
</organism>
<feature type="domain" description="SLH" evidence="1">
    <location>
        <begin position="493"/>
        <end position="548"/>
    </location>
</feature>
<accession>A0A285UP74</accession>
<dbReference type="SUPFAM" id="SSF89260">
    <property type="entry name" value="Collagen-binding domain"/>
    <property type="match status" value="1"/>
</dbReference>
<dbReference type="Pfam" id="PF00395">
    <property type="entry name" value="SLH"/>
    <property type="match status" value="3"/>
</dbReference>
<reference evidence="3" key="1">
    <citation type="submission" date="2017-08" db="EMBL/GenBank/DDBJ databases">
        <authorList>
            <person name="Varghese N."/>
            <person name="Submissions S."/>
        </authorList>
    </citation>
    <scope>NUCLEOTIDE SEQUENCE [LARGE SCALE GENOMIC DNA]</scope>
    <source>
        <strain evidence="3">JC23</strain>
    </source>
</reference>
<dbReference type="InterPro" id="IPR001119">
    <property type="entry name" value="SLH_dom"/>
</dbReference>
<dbReference type="InterPro" id="IPR051465">
    <property type="entry name" value="Cell_Envelope_Struct_Comp"/>
</dbReference>
<dbReference type="PROSITE" id="PS51272">
    <property type="entry name" value="SLH"/>
    <property type="match status" value="3"/>
</dbReference>
<evidence type="ECO:0000313" key="3">
    <source>
        <dbReference type="Proteomes" id="UP000219252"/>
    </source>
</evidence>
<name>A0A285UP74_9BACL</name>
<dbReference type="OrthoDB" id="5845122at2"/>
<dbReference type="PANTHER" id="PTHR43308">
    <property type="entry name" value="OUTER MEMBRANE PROTEIN ALPHA-RELATED"/>
    <property type="match status" value="1"/>
</dbReference>
<dbReference type="Gene3D" id="2.60.120.380">
    <property type="match status" value="1"/>
</dbReference>
<protein>
    <submittedName>
        <fullName evidence="2">S-layer family protein</fullName>
    </submittedName>
</protein>
<feature type="domain" description="SLH" evidence="1">
    <location>
        <begin position="372"/>
        <end position="435"/>
    </location>
</feature>
<gene>
    <name evidence="2" type="ORF">SAMN05877842_1152</name>
</gene>
<dbReference type="EMBL" id="OBQC01000015">
    <property type="protein sequence ID" value="SOC43198.1"/>
    <property type="molecule type" value="Genomic_DNA"/>
</dbReference>
<keyword evidence="3" id="KW-1185">Reference proteome</keyword>
<dbReference type="Proteomes" id="UP000219252">
    <property type="component" value="Unassembled WGS sequence"/>
</dbReference>
<evidence type="ECO:0000259" key="1">
    <source>
        <dbReference type="PROSITE" id="PS51272"/>
    </source>
</evidence>
<proteinExistence type="predicted"/>
<dbReference type="AlphaFoldDB" id="A0A285UP74"/>
<feature type="domain" description="SLH" evidence="1">
    <location>
        <begin position="436"/>
        <end position="492"/>
    </location>
</feature>